<dbReference type="Pfam" id="PF17147">
    <property type="entry name" value="PFOR_II"/>
    <property type="match status" value="1"/>
</dbReference>
<dbReference type="CDD" id="cd07034">
    <property type="entry name" value="TPP_PYR_PFOR_IOR-alpha_like"/>
    <property type="match status" value="1"/>
</dbReference>
<name>A0A1M4PSZ0_9FIRM</name>
<dbReference type="InterPro" id="IPR029061">
    <property type="entry name" value="THDP-binding"/>
</dbReference>
<dbReference type="InterPro" id="IPR050722">
    <property type="entry name" value="Pyruvate:ferred/Flavod_OxRd"/>
</dbReference>
<dbReference type="InterPro" id="IPR022367">
    <property type="entry name" value="2-oxoacid/accept_OxRdtase_asu"/>
</dbReference>
<feature type="domain" description="Pyruvate/ketoisovalerate oxidoreductase catalytic" evidence="2">
    <location>
        <begin position="11"/>
        <end position="164"/>
    </location>
</feature>
<dbReference type="GO" id="GO:0006979">
    <property type="term" value="P:response to oxidative stress"/>
    <property type="evidence" value="ECO:0007669"/>
    <property type="project" value="TreeGrafter"/>
</dbReference>
<dbReference type="InterPro" id="IPR033412">
    <property type="entry name" value="PFOR_II"/>
</dbReference>
<feature type="domain" description="Pyruvate flavodoxin/ferredoxin oxidoreductase pyrimidine binding" evidence="3">
    <location>
        <begin position="191"/>
        <end position="422"/>
    </location>
</feature>
<feature type="domain" description="Pyruvate:ferredoxin oxidoreductase core" evidence="4">
    <location>
        <begin position="454"/>
        <end position="526"/>
    </location>
</feature>
<dbReference type="InterPro" id="IPR019752">
    <property type="entry name" value="Pyrv/ketoisovalerate_OxRed_cat"/>
</dbReference>
<evidence type="ECO:0000259" key="4">
    <source>
        <dbReference type="Pfam" id="PF17147"/>
    </source>
</evidence>
<dbReference type="AlphaFoldDB" id="A0A1M4PSZ0"/>
<organism evidence="5 6">
    <name type="scientific">[Clostridium] ultunense Esp</name>
    <dbReference type="NCBI Taxonomy" id="1288971"/>
    <lineage>
        <taxon>Bacteria</taxon>
        <taxon>Bacillati</taxon>
        <taxon>Bacillota</taxon>
        <taxon>Tissierellia</taxon>
        <taxon>Tissierellales</taxon>
        <taxon>Tepidimicrobiaceae</taxon>
        <taxon>Schnuerera</taxon>
    </lineage>
</organism>
<keyword evidence="1" id="KW-0560">Oxidoreductase</keyword>
<evidence type="ECO:0000256" key="1">
    <source>
        <dbReference type="ARBA" id="ARBA00023002"/>
    </source>
</evidence>
<protein>
    <submittedName>
        <fullName evidence="5">Pyruvate:ferredoxin oxidoreductase and related 2-oxoacid:ferredoxin oxidoreductases, alpha subunit</fullName>
    </submittedName>
</protein>
<evidence type="ECO:0000259" key="3">
    <source>
        <dbReference type="Pfam" id="PF01855"/>
    </source>
</evidence>
<reference evidence="5 6" key="1">
    <citation type="submission" date="2016-11" db="EMBL/GenBank/DDBJ databases">
        <authorList>
            <person name="Manzoor S."/>
        </authorList>
    </citation>
    <scope>NUCLEOTIDE SEQUENCE [LARGE SCALE GENOMIC DNA]</scope>
    <source>
        <strain evidence="5">Clostridium ultunense strain Esp</strain>
    </source>
</reference>
<dbReference type="SUPFAM" id="SSF53323">
    <property type="entry name" value="Pyruvate-ferredoxin oxidoreductase, PFOR, domain III"/>
    <property type="match status" value="1"/>
</dbReference>
<dbReference type="RefSeq" id="WP_109840740.1">
    <property type="nucleotide sequence ID" value="NZ_LT669839.1"/>
</dbReference>
<dbReference type="PANTHER" id="PTHR32154:SF20">
    <property type="entry name" value="2-OXOGLUTARATE OXIDOREDUCTASE SUBUNIT KORA"/>
    <property type="match status" value="1"/>
</dbReference>
<dbReference type="OrthoDB" id="9794954at2"/>
<dbReference type="GO" id="GO:0016903">
    <property type="term" value="F:oxidoreductase activity, acting on the aldehyde or oxo group of donors"/>
    <property type="evidence" value="ECO:0007669"/>
    <property type="project" value="InterPro"/>
</dbReference>
<gene>
    <name evidence="5" type="primary">PorA</name>
    <name evidence="5" type="ORF">CUESP1_3269</name>
</gene>
<dbReference type="InterPro" id="IPR002869">
    <property type="entry name" value="Pyrv_flavodox_OxRed_cen"/>
</dbReference>
<dbReference type="InterPro" id="IPR002880">
    <property type="entry name" value="Pyrv_Fd/Flavodoxin_OxRdtase_N"/>
</dbReference>
<evidence type="ECO:0000259" key="2">
    <source>
        <dbReference type="Pfam" id="PF01558"/>
    </source>
</evidence>
<evidence type="ECO:0000313" key="6">
    <source>
        <dbReference type="Proteomes" id="UP000245423"/>
    </source>
</evidence>
<dbReference type="InterPro" id="IPR009014">
    <property type="entry name" value="Transketo_C/PFOR_II"/>
</dbReference>
<dbReference type="Gene3D" id="3.40.50.920">
    <property type="match status" value="1"/>
</dbReference>
<dbReference type="NCBIfam" id="TIGR03710">
    <property type="entry name" value="OAFO_sf"/>
    <property type="match status" value="1"/>
</dbReference>
<evidence type="ECO:0000313" key="5">
    <source>
        <dbReference type="EMBL" id="SHD78594.1"/>
    </source>
</evidence>
<dbReference type="Pfam" id="PF01558">
    <property type="entry name" value="POR"/>
    <property type="match status" value="1"/>
</dbReference>
<dbReference type="FunFam" id="3.40.50.970:FF:000022">
    <property type="entry name" value="2-oxoglutarate ferredoxin oxidoreductase alpha subunit"/>
    <property type="match status" value="1"/>
</dbReference>
<dbReference type="PANTHER" id="PTHR32154">
    <property type="entry name" value="PYRUVATE-FLAVODOXIN OXIDOREDUCTASE-RELATED"/>
    <property type="match status" value="1"/>
</dbReference>
<dbReference type="SUPFAM" id="SSF52518">
    <property type="entry name" value="Thiamin diphosphate-binding fold (THDP-binding)"/>
    <property type="match status" value="1"/>
</dbReference>
<dbReference type="SUPFAM" id="SSF52922">
    <property type="entry name" value="TK C-terminal domain-like"/>
    <property type="match status" value="1"/>
</dbReference>
<accession>A0A1M4PSZ0</accession>
<keyword evidence="6" id="KW-1185">Reference proteome</keyword>
<sequence length="557" mass="62445">MDYTILVGGAAGQGIDTFAHLLEKTLKRCGYYVFTYRDYMSMVRGGHNFIQIRFSDKEIFTHSEKVDLVFALNEETIEIHSSRLKPKGILICDEGIGKGEKIVHIPIKRILKEIKNPRVYNTIGLGAIIKYFGLPLNIPEGLIKSQFQEKIAPANISALRAGYEAMEKGYKLELLEDDNIIINGNEALALGALGAGCKFYCGYPMTPSTSILSYLSKKSEEMGIMVEQIEDEVAALNMALGASYGGVRSMTGSSGGGIALMIESLSLAGIVELPIVLVNAQRSGPATGMATRTEQSDLRFMIHAGHGEFPRMVIALRNPEDAFYQTTRAFNIADKYRIPVILLTDLYLADYTQTIKPFDFSKIKIDRYISKKEELIDEEYKPYKLTKDGISPRIIPGKIPGQVVLVDSHEHDEFGHITEDPIIRTKMVDKRMEKFQGLREEVEEPWLIGDERPENLIVCWGSTYGAVQETVDRLRGEEVSIGALVFGDIWPFPKERLLDLGKTASRIIDIEQNATGQLDSLIREETSYESSHKILKYDGRPFSGYELYKRIKGEVLK</sequence>
<dbReference type="EMBL" id="LT669839">
    <property type="protein sequence ID" value="SHD78594.1"/>
    <property type="molecule type" value="Genomic_DNA"/>
</dbReference>
<dbReference type="Pfam" id="PF01855">
    <property type="entry name" value="POR_N"/>
    <property type="match status" value="1"/>
</dbReference>
<proteinExistence type="predicted"/>
<dbReference type="Gene3D" id="3.40.50.970">
    <property type="match status" value="1"/>
</dbReference>
<keyword evidence="5" id="KW-0670">Pyruvate</keyword>
<dbReference type="Gene3D" id="3.40.920.10">
    <property type="entry name" value="Pyruvate-ferredoxin oxidoreductase, PFOR, domain III"/>
    <property type="match status" value="1"/>
</dbReference>
<dbReference type="Proteomes" id="UP000245423">
    <property type="component" value="Chromosome 1"/>
</dbReference>